<dbReference type="PANTHER" id="PTHR10961:SF7">
    <property type="entry name" value="FAD DEPENDENT OXIDOREDUCTASE DOMAIN-CONTAINING PROTEIN"/>
    <property type="match status" value="1"/>
</dbReference>
<dbReference type="RefSeq" id="WP_104474051.1">
    <property type="nucleotide sequence ID" value="NZ_MPZN01000003.1"/>
</dbReference>
<evidence type="ECO:0000256" key="4">
    <source>
        <dbReference type="ARBA" id="ARBA00023002"/>
    </source>
</evidence>
<protein>
    <submittedName>
        <fullName evidence="6">FAD-dependent oxidoreductase</fullName>
    </submittedName>
</protein>
<gene>
    <name evidence="6" type="ORF">GY24_01540</name>
</gene>
<feature type="domain" description="FAD dependent oxidoreductase" evidence="5">
    <location>
        <begin position="6"/>
        <end position="359"/>
    </location>
</feature>
<dbReference type="Pfam" id="PF01266">
    <property type="entry name" value="DAO"/>
    <property type="match status" value="1"/>
</dbReference>
<dbReference type="EMBL" id="MPZN01000003">
    <property type="protein sequence ID" value="PPL20254.1"/>
    <property type="molecule type" value="Genomic_DNA"/>
</dbReference>
<name>A0ABX5B156_9MICO</name>
<comment type="cofactor">
    <cofactor evidence="1">
        <name>FAD</name>
        <dbReference type="ChEBI" id="CHEBI:57692"/>
    </cofactor>
</comment>
<dbReference type="InterPro" id="IPR045170">
    <property type="entry name" value="MTOX"/>
</dbReference>
<evidence type="ECO:0000256" key="3">
    <source>
        <dbReference type="ARBA" id="ARBA00022827"/>
    </source>
</evidence>
<reference evidence="6 7" key="1">
    <citation type="journal article" date="2008" name="Int. J. Syst. Evol. Microbiol.">
        <title>Leifsonia pindariensis sp. nov., isolated from the Pindari glacier of the Indian Himalayas, and emended description of the genus Leifsonia.</title>
        <authorList>
            <person name="Reddy G.S."/>
            <person name="Prabagaran S.R."/>
            <person name="Shivaji S."/>
        </authorList>
    </citation>
    <scope>NUCLEOTIDE SEQUENCE [LARGE SCALE GENOMIC DNA]</scope>
    <source>
        <strain evidence="6 7">PON 10</strain>
    </source>
</reference>
<keyword evidence="3" id="KW-0274">FAD</keyword>
<evidence type="ECO:0000313" key="6">
    <source>
        <dbReference type="EMBL" id="PPL20254.1"/>
    </source>
</evidence>
<evidence type="ECO:0000256" key="1">
    <source>
        <dbReference type="ARBA" id="ARBA00001974"/>
    </source>
</evidence>
<dbReference type="Gene3D" id="3.30.9.10">
    <property type="entry name" value="D-Amino Acid Oxidase, subunit A, domain 2"/>
    <property type="match status" value="1"/>
</dbReference>
<dbReference type="InterPro" id="IPR036188">
    <property type="entry name" value="FAD/NAD-bd_sf"/>
</dbReference>
<dbReference type="SUPFAM" id="SSF51905">
    <property type="entry name" value="FAD/NAD(P)-binding domain"/>
    <property type="match status" value="1"/>
</dbReference>
<dbReference type="SUPFAM" id="SSF54373">
    <property type="entry name" value="FAD-linked reductases, C-terminal domain"/>
    <property type="match status" value="1"/>
</dbReference>
<keyword evidence="2" id="KW-0285">Flavoprotein</keyword>
<proteinExistence type="predicted"/>
<keyword evidence="7" id="KW-1185">Reference proteome</keyword>
<accession>A0ABX5B156</accession>
<evidence type="ECO:0000313" key="7">
    <source>
        <dbReference type="Proteomes" id="UP000237755"/>
    </source>
</evidence>
<dbReference type="Gene3D" id="3.50.50.60">
    <property type="entry name" value="FAD/NAD(P)-binding domain"/>
    <property type="match status" value="1"/>
</dbReference>
<dbReference type="Proteomes" id="UP000237755">
    <property type="component" value="Unassembled WGS sequence"/>
</dbReference>
<dbReference type="InterPro" id="IPR006076">
    <property type="entry name" value="FAD-dep_OxRdtase"/>
</dbReference>
<sequence length="385" mass="41475">MTERLDTIVLGGGAMGSATAWALAQRGRAVTLLERFEPGHHFGASHGATRNFSLGYTHSSYLDMLTEALPLWDEIEQQSGEKLFAHTGIVNHGRDHGYQGVHDALRAAGFEAAFLPLDEAQERWAGIRFDSQVLHLPQGGQLNADATLPALQRIAAEHGAIVRHRSRVLSIRVLGDEDVAVEVETADGVEVLRAHTLVVTAGAWTSRLLDGVVRLPRLSVTQEQPAHFAVTDHEAIWPGFNHRFTPGEPGYEYWPSAIYGMLTPGEGVKAGWHAVGPLTDPDARSFTPEPGQLADLQRYARDWLPGADADSLVDVSCTYTLTADENFVLDRIGPIVVGAGFSGHGFKFVPVVGRILADLVTGTGAAPSLFAAHRTTAGSLFKITS</sequence>
<keyword evidence="4" id="KW-0560">Oxidoreductase</keyword>
<evidence type="ECO:0000256" key="2">
    <source>
        <dbReference type="ARBA" id="ARBA00022630"/>
    </source>
</evidence>
<evidence type="ECO:0000259" key="5">
    <source>
        <dbReference type="Pfam" id="PF01266"/>
    </source>
</evidence>
<dbReference type="PANTHER" id="PTHR10961">
    <property type="entry name" value="PEROXISOMAL SARCOSINE OXIDASE"/>
    <property type="match status" value="1"/>
</dbReference>
<organism evidence="6 7">
    <name type="scientific">Microterricola pindariensis</name>
    <dbReference type="NCBI Taxonomy" id="478010"/>
    <lineage>
        <taxon>Bacteria</taxon>
        <taxon>Bacillati</taxon>
        <taxon>Actinomycetota</taxon>
        <taxon>Actinomycetes</taxon>
        <taxon>Micrococcales</taxon>
        <taxon>Microbacteriaceae</taxon>
        <taxon>Microterricola</taxon>
    </lineage>
</organism>
<comment type="caution">
    <text evidence="6">The sequence shown here is derived from an EMBL/GenBank/DDBJ whole genome shotgun (WGS) entry which is preliminary data.</text>
</comment>